<proteinExistence type="predicted"/>
<dbReference type="PANTHER" id="PTHR37984:SF5">
    <property type="entry name" value="PROTEIN NYNRIN-LIKE"/>
    <property type="match status" value="1"/>
</dbReference>
<sequence>MPRTVAKVIAQCKACAVAKYERRPEQAPQMLTPTPEKPLDVVEVDVMFWAGQKVLTVIDRLTQFAFGHILTDKTAGRVRDGLLTYLGTVWTPGMVVVDKGREFDNTWVRALLEEHNIKVHFTTPGHPRSHGTIERLQSTLADQLRLLRQDKGVEGDCPSCVGVQ</sequence>
<evidence type="ECO:0000313" key="3">
    <source>
        <dbReference type="Proteomes" id="UP001558652"/>
    </source>
</evidence>
<evidence type="ECO:0000313" key="2">
    <source>
        <dbReference type="EMBL" id="KAL1132060.1"/>
    </source>
</evidence>
<dbReference type="InterPro" id="IPR001584">
    <property type="entry name" value="Integrase_cat-core"/>
</dbReference>
<dbReference type="InterPro" id="IPR012337">
    <property type="entry name" value="RNaseH-like_sf"/>
</dbReference>
<keyword evidence="3" id="KW-1185">Reference proteome</keyword>
<dbReference type="SUPFAM" id="SSF53098">
    <property type="entry name" value="Ribonuclease H-like"/>
    <property type="match status" value="1"/>
</dbReference>
<dbReference type="InterPro" id="IPR036397">
    <property type="entry name" value="RNaseH_sf"/>
</dbReference>
<comment type="caution">
    <text evidence="2">The sequence shown here is derived from an EMBL/GenBank/DDBJ whole genome shotgun (WGS) entry which is preliminary data.</text>
</comment>
<accession>A0ABD0YLD0</accession>
<organism evidence="2 3">
    <name type="scientific">Ranatra chinensis</name>
    <dbReference type="NCBI Taxonomy" id="642074"/>
    <lineage>
        <taxon>Eukaryota</taxon>
        <taxon>Metazoa</taxon>
        <taxon>Ecdysozoa</taxon>
        <taxon>Arthropoda</taxon>
        <taxon>Hexapoda</taxon>
        <taxon>Insecta</taxon>
        <taxon>Pterygota</taxon>
        <taxon>Neoptera</taxon>
        <taxon>Paraneoptera</taxon>
        <taxon>Hemiptera</taxon>
        <taxon>Heteroptera</taxon>
        <taxon>Panheteroptera</taxon>
        <taxon>Nepomorpha</taxon>
        <taxon>Nepidae</taxon>
        <taxon>Ranatrinae</taxon>
        <taxon>Ranatra</taxon>
    </lineage>
</organism>
<dbReference type="Proteomes" id="UP001558652">
    <property type="component" value="Unassembled WGS sequence"/>
</dbReference>
<dbReference type="EMBL" id="JBFDAA010000005">
    <property type="protein sequence ID" value="KAL1132060.1"/>
    <property type="molecule type" value="Genomic_DNA"/>
</dbReference>
<reference evidence="2 3" key="1">
    <citation type="submission" date="2024-07" db="EMBL/GenBank/DDBJ databases">
        <title>Chromosome-level genome assembly of the water stick insect Ranatra chinensis (Heteroptera: Nepidae).</title>
        <authorList>
            <person name="Liu X."/>
        </authorList>
    </citation>
    <scope>NUCLEOTIDE SEQUENCE [LARGE SCALE GENOMIC DNA]</scope>
    <source>
        <strain evidence="2">Cailab_2021Rc</strain>
        <tissue evidence="2">Muscle</tissue>
    </source>
</reference>
<protein>
    <recommendedName>
        <fullName evidence="1">Integrase catalytic domain-containing protein</fullName>
    </recommendedName>
</protein>
<evidence type="ECO:0000259" key="1">
    <source>
        <dbReference type="PROSITE" id="PS50994"/>
    </source>
</evidence>
<dbReference type="Pfam" id="PF00665">
    <property type="entry name" value="rve"/>
    <property type="match status" value="1"/>
</dbReference>
<dbReference type="PROSITE" id="PS50994">
    <property type="entry name" value="INTEGRASE"/>
    <property type="match status" value="1"/>
</dbReference>
<dbReference type="Gene3D" id="3.30.420.10">
    <property type="entry name" value="Ribonuclease H-like superfamily/Ribonuclease H"/>
    <property type="match status" value="1"/>
</dbReference>
<dbReference type="AlphaFoldDB" id="A0ABD0YLD0"/>
<dbReference type="InterPro" id="IPR050951">
    <property type="entry name" value="Retrovirus_Pol_polyprotein"/>
</dbReference>
<dbReference type="PANTHER" id="PTHR37984">
    <property type="entry name" value="PROTEIN CBG26694"/>
    <property type="match status" value="1"/>
</dbReference>
<feature type="domain" description="Integrase catalytic" evidence="1">
    <location>
        <begin position="29"/>
        <end position="164"/>
    </location>
</feature>
<gene>
    <name evidence="2" type="ORF">AAG570_010018</name>
</gene>
<name>A0ABD0YLD0_9HEMI</name>